<feature type="non-terminal residue" evidence="7">
    <location>
        <position position="1"/>
    </location>
</feature>
<dbReference type="GO" id="GO:0006874">
    <property type="term" value="P:intracellular calcium ion homeostasis"/>
    <property type="evidence" value="ECO:0007669"/>
    <property type="project" value="TreeGrafter"/>
</dbReference>
<dbReference type="Proteomes" id="UP000004810">
    <property type="component" value="Unassembled WGS sequence"/>
</dbReference>
<dbReference type="InterPro" id="IPR023214">
    <property type="entry name" value="HAD_sf"/>
</dbReference>
<evidence type="ECO:0000256" key="2">
    <source>
        <dbReference type="ARBA" id="ARBA00022723"/>
    </source>
</evidence>
<proteinExistence type="predicted"/>
<dbReference type="GO" id="GO:0046872">
    <property type="term" value="F:metal ion binding"/>
    <property type="evidence" value="ECO:0007669"/>
    <property type="project" value="UniProtKB-KW"/>
</dbReference>
<dbReference type="EMBL" id="ADBV01014626">
    <property type="protein sequence ID" value="EJW73149.1"/>
    <property type="molecule type" value="Genomic_DNA"/>
</dbReference>
<dbReference type="SUPFAM" id="SSF56784">
    <property type="entry name" value="HAD-like"/>
    <property type="match status" value="1"/>
</dbReference>
<comment type="subcellular location">
    <subcellularLocation>
        <location evidence="1">Membrane</location>
        <topology evidence="1">Multi-pass membrane protein</topology>
    </subcellularLocation>
</comment>
<dbReference type="InterPro" id="IPR006544">
    <property type="entry name" value="P-type_TPase_V"/>
</dbReference>
<evidence type="ECO:0000256" key="4">
    <source>
        <dbReference type="ARBA" id="ARBA00022840"/>
    </source>
</evidence>
<feature type="non-terminal residue" evidence="7">
    <location>
        <position position="156"/>
    </location>
</feature>
<accession>J9ECN7</accession>
<dbReference type="GO" id="GO:0019829">
    <property type="term" value="F:ATPase-coupled monoatomic cation transmembrane transporter activity"/>
    <property type="evidence" value="ECO:0007669"/>
    <property type="project" value="TreeGrafter"/>
</dbReference>
<dbReference type="PANTHER" id="PTHR45630">
    <property type="entry name" value="CATION-TRANSPORTING ATPASE-RELATED"/>
    <property type="match status" value="1"/>
</dbReference>
<protein>
    <submittedName>
        <fullName evidence="7">Uncharacterized protein</fullName>
    </submittedName>
</protein>
<keyword evidence="5" id="KW-0460">Magnesium</keyword>
<reference evidence="8" key="1">
    <citation type="submission" date="2012-08" db="EMBL/GenBank/DDBJ databases">
        <title>The Genome Sequence of Wuchereria bancrofti.</title>
        <authorList>
            <person name="Nutman T.B."/>
            <person name="Fink D.L."/>
            <person name="Russ C."/>
            <person name="Young S."/>
            <person name="Zeng Q."/>
            <person name="Koehrsen M."/>
            <person name="Alvarado L."/>
            <person name="Berlin A."/>
            <person name="Chapman S.B."/>
            <person name="Chen Z."/>
            <person name="Freedman E."/>
            <person name="Gellesch M."/>
            <person name="Goldberg J."/>
            <person name="Griggs A."/>
            <person name="Gujja S."/>
            <person name="Heilman E.R."/>
            <person name="Heiman D."/>
            <person name="Hepburn T."/>
            <person name="Howarth C."/>
            <person name="Jen D."/>
            <person name="Larson L."/>
            <person name="Lewis B."/>
            <person name="Mehta T."/>
            <person name="Park D."/>
            <person name="Pearson M."/>
            <person name="Roberts A."/>
            <person name="Saif S."/>
            <person name="Shea T."/>
            <person name="Shenoy N."/>
            <person name="Sisk P."/>
            <person name="Stolte C."/>
            <person name="Sykes S."/>
            <person name="Walk T."/>
            <person name="White J."/>
            <person name="Yandava C."/>
            <person name="Haas B."/>
            <person name="Henn M.R."/>
            <person name="Nusbaum C."/>
            <person name="Birren B."/>
        </authorList>
    </citation>
    <scope>NUCLEOTIDE SEQUENCE [LARGE SCALE GENOMIC DNA]</scope>
    <source>
        <strain evidence="8">NA</strain>
    </source>
</reference>
<dbReference type="AlphaFoldDB" id="J9ECN7"/>
<comment type="caution">
    <text evidence="7">The sequence shown here is derived from an EMBL/GenBank/DDBJ whole genome shotgun (WGS) entry which is preliminary data.</text>
</comment>
<evidence type="ECO:0000313" key="7">
    <source>
        <dbReference type="EMBL" id="EJW73149.1"/>
    </source>
</evidence>
<dbReference type="GO" id="GO:0005524">
    <property type="term" value="F:ATP binding"/>
    <property type="evidence" value="ECO:0007669"/>
    <property type="project" value="UniProtKB-KW"/>
</dbReference>
<name>J9ECN7_WUCBA</name>
<keyword evidence="2" id="KW-0479">Metal-binding</keyword>
<keyword evidence="4" id="KW-0067">ATP-binding</keyword>
<dbReference type="Gene3D" id="3.40.50.1000">
    <property type="entry name" value="HAD superfamily/HAD-like"/>
    <property type="match status" value="1"/>
</dbReference>
<evidence type="ECO:0000256" key="5">
    <source>
        <dbReference type="ARBA" id="ARBA00022842"/>
    </source>
</evidence>
<dbReference type="GO" id="GO:0005789">
    <property type="term" value="C:endoplasmic reticulum membrane"/>
    <property type="evidence" value="ECO:0007669"/>
    <property type="project" value="TreeGrafter"/>
</dbReference>
<sequence>YETVPENYIQAYQHLARQGARVLALGIRELGSLTYQEIRDRKREDFEQNLIFAGFVVISCPLKPDTKAVVKEIAESSHKVVMITGDNPLTACHIAKVLRFTKKSTPILILDEPHGRDNKWLWKSVNGDNEFNLLPSPSVELMTFIHEHELCITGQV</sequence>
<gene>
    <name evidence="7" type="ORF">WUBG_15944</name>
</gene>
<dbReference type="InterPro" id="IPR036412">
    <property type="entry name" value="HAD-like_sf"/>
</dbReference>
<keyword evidence="3" id="KW-0547">Nucleotide-binding</keyword>
<dbReference type="Gene3D" id="3.40.1110.10">
    <property type="entry name" value="Calcium-transporting ATPase, cytoplasmic domain N"/>
    <property type="match status" value="1"/>
</dbReference>
<evidence type="ECO:0000313" key="8">
    <source>
        <dbReference type="Proteomes" id="UP000004810"/>
    </source>
</evidence>
<organism evidence="7 8">
    <name type="scientific">Wuchereria bancrofti</name>
    <dbReference type="NCBI Taxonomy" id="6293"/>
    <lineage>
        <taxon>Eukaryota</taxon>
        <taxon>Metazoa</taxon>
        <taxon>Ecdysozoa</taxon>
        <taxon>Nematoda</taxon>
        <taxon>Chromadorea</taxon>
        <taxon>Rhabditida</taxon>
        <taxon>Spirurina</taxon>
        <taxon>Spiruromorpha</taxon>
        <taxon>Filarioidea</taxon>
        <taxon>Onchocercidae</taxon>
        <taxon>Wuchereria</taxon>
    </lineage>
</organism>
<dbReference type="PANTHER" id="PTHR45630:SF7">
    <property type="entry name" value="ENDOPLASMIC RETICULUM TRANSMEMBRANE HELIX TRANSLOCASE"/>
    <property type="match status" value="1"/>
</dbReference>
<keyword evidence="6" id="KW-1278">Translocase</keyword>
<dbReference type="InterPro" id="IPR023299">
    <property type="entry name" value="ATPase_P-typ_cyto_dom_N"/>
</dbReference>
<evidence type="ECO:0000256" key="3">
    <source>
        <dbReference type="ARBA" id="ARBA00022741"/>
    </source>
</evidence>
<evidence type="ECO:0000256" key="1">
    <source>
        <dbReference type="ARBA" id="ARBA00004141"/>
    </source>
</evidence>
<dbReference type="GO" id="GO:0015662">
    <property type="term" value="F:P-type ion transporter activity"/>
    <property type="evidence" value="ECO:0007669"/>
    <property type="project" value="TreeGrafter"/>
</dbReference>
<evidence type="ECO:0000256" key="6">
    <source>
        <dbReference type="ARBA" id="ARBA00022967"/>
    </source>
</evidence>